<gene>
    <name evidence="9" type="ORF">HAND00432_LOCUS24051</name>
    <name evidence="8" type="ORF">HAND1043_LOCUS7334</name>
</gene>
<keyword evidence="5 6" id="KW-0472">Membrane</keyword>
<dbReference type="InterPro" id="IPR015414">
    <property type="entry name" value="TMEM64"/>
</dbReference>
<evidence type="ECO:0000313" key="8">
    <source>
        <dbReference type="EMBL" id="CAD8740842.1"/>
    </source>
</evidence>
<evidence type="ECO:0000256" key="3">
    <source>
        <dbReference type="ARBA" id="ARBA00022692"/>
    </source>
</evidence>
<feature type="transmembrane region" description="Helical" evidence="6">
    <location>
        <begin position="199"/>
        <end position="225"/>
    </location>
</feature>
<comment type="subcellular location">
    <subcellularLocation>
        <location evidence="1">Cell membrane</location>
        <topology evidence="1">Multi-pass membrane protein</topology>
    </subcellularLocation>
</comment>
<protein>
    <recommendedName>
        <fullName evidence="7">VTT domain-containing protein</fullName>
    </recommendedName>
</protein>
<evidence type="ECO:0000256" key="6">
    <source>
        <dbReference type="SAM" id="Phobius"/>
    </source>
</evidence>
<dbReference type="PANTHER" id="PTHR12677">
    <property type="entry name" value="GOLGI APPARATUS MEMBRANE PROTEIN TVP38-RELATED"/>
    <property type="match status" value="1"/>
</dbReference>
<accession>A0A6U4KZU7</accession>
<keyword evidence="2" id="KW-1003">Cell membrane</keyword>
<dbReference type="InterPro" id="IPR032816">
    <property type="entry name" value="VTT_dom"/>
</dbReference>
<dbReference type="EMBL" id="HBFX01039954">
    <property type="protein sequence ID" value="CAD8973050.1"/>
    <property type="molecule type" value="Transcribed_RNA"/>
</dbReference>
<keyword evidence="3 6" id="KW-0812">Transmembrane</keyword>
<reference evidence="9" key="1">
    <citation type="submission" date="2021-01" db="EMBL/GenBank/DDBJ databases">
        <authorList>
            <person name="Corre E."/>
            <person name="Pelletier E."/>
            <person name="Niang G."/>
            <person name="Scheremetjew M."/>
            <person name="Finn R."/>
            <person name="Kale V."/>
            <person name="Holt S."/>
            <person name="Cochrane G."/>
            <person name="Meng A."/>
            <person name="Brown T."/>
            <person name="Cohen L."/>
        </authorList>
    </citation>
    <scope>NUCLEOTIDE SEQUENCE</scope>
    <source>
        <strain evidence="8">CCMP441</strain>
        <strain evidence="9">CCMP644</strain>
    </source>
</reference>
<evidence type="ECO:0000256" key="5">
    <source>
        <dbReference type="ARBA" id="ARBA00023136"/>
    </source>
</evidence>
<feature type="transmembrane region" description="Helical" evidence="6">
    <location>
        <begin position="6"/>
        <end position="24"/>
    </location>
</feature>
<proteinExistence type="predicted"/>
<feature type="domain" description="VTT" evidence="7">
    <location>
        <begin position="100"/>
        <end position="219"/>
    </location>
</feature>
<dbReference type="AlphaFoldDB" id="A0A6U4KZU7"/>
<evidence type="ECO:0000259" key="7">
    <source>
        <dbReference type="Pfam" id="PF09335"/>
    </source>
</evidence>
<evidence type="ECO:0000256" key="4">
    <source>
        <dbReference type="ARBA" id="ARBA00022989"/>
    </source>
</evidence>
<organism evidence="9">
    <name type="scientific">Hemiselmis andersenii</name>
    <name type="common">Cryptophyte alga</name>
    <dbReference type="NCBI Taxonomy" id="464988"/>
    <lineage>
        <taxon>Eukaryota</taxon>
        <taxon>Cryptophyceae</taxon>
        <taxon>Cryptomonadales</taxon>
        <taxon>Hemiselmidaceae</taxon>
        <taxon>Hemiselmis</taxon>
    </lineage>
</organism>
<dbReference type="Pfam" id="PF09335">
    <property type="entry name" value="VTT_dom"/>
    <property type="match status" value="1"/>
</dbReference>
<dbReference type="GO" id="GO:0005886">
    <property type="term" value="C:plasma membrane"/>
    <property type="evidence" value="ECO:0007669"/>
    <property type="project" value="UniProtKB-SubCell"/>
</dbReference>
<evidence type="ECO:0000313" key="9">
    <source>
        <dbReference type="EMBL" id="CAD8973050.1"/>
    </source>
</evidence>
<sequence length="232" mass="24331">MVDLRQSSFGVIVSGVVLFLLVAAQVCSGEVAVGDGGPEGQAVAGTQDKGQGGADETCDPKVPAAGKAAIIIAAFEAFKSHPLGWLGFILWLTVWSTCALPVTPIEVCAGFVFGPVWGTVGSLIAKTAGCMMAMVIGRSVGRAQGWKMPEQLEKYMSFLLRNPLQAMCVIRVAPIPQGIKNYGLSLVPFPGGKYPVKEYFWACVLVGAPFSIAWCLTGAGASSLLEIAARYT</sequence>
<evidence type="ECO:0000256" key="2">
    <source>
        <dbReference type="ARBA" id="ARBA00022475"/>
    </source>
</evidence>
<dbReference type="EMBL" id="HBFK01012242">
    <property type="protein sequence ID" value="CAD8740842.1"/>
    <property type="molecule type" value="Transcribed_RNA"/>
</dbReference>
<evidence type="ECO:0000256" key="1">
    <source>
        <dbReference type="ARBA" id="ARBA00004651"/>
    </source>
</evidence>
<name>A0A6U4KZU7_HEMAN</name>
<keyword evidence="4 6" id="KW-1133">Transmembrane helix</keyword>
<dbReference type="PANTHER" id="PTHR12677:SF59">
    <property type="entry name" value="GOLGI APPARATUS MEMBRANE PROTEIN TVP38-RELATED"/>
    <property type="match status" value="1"/>
</dbReference>